<protein>
    <submittedName>
        <fullName evidence="1">Uncharacterized protein</fullName>
    </submittedName>
</protein>
<sequence>MFVGFSQKAKVFFVDTGFCEDYGYQAIRTSVHCGVAAQSLGITLAAQLGVDRIPMDYVAPKWKAKPFSEHSGLIWTLLAAEGRLSLSGAAVCLGAASAYSAVIRDAFTLPDQPGDASPPTTAAL</sequence>
<proteinExistence type="predicted"/>
<name>A0A1Q9EU42_SYMMI</name>
<keyword evidence="2" id="KW-1185">Reference proteome</keyword>
<dbReference type="Proteomes" id="UP000186817">
    <property type="component" value="Unassembled WGS sequence"/>
</dbReference>
<dbReference type="AlphaFoldDB" id="A0A1Q9EU42"/>
<gene>
    <name evidence="1" type="ORF">AK812_SmicGene5342</name>
</gene>
<reference evidence="1 2" key="1">
    <citation type="submission" date="2016-02" db="EMBL/GenBank/DDBJ databases">
        <title>Genome analysis of coral dinoflagellate symbionts highlights evolutionary adaptations to a symbiotic lifestyle.</title>
        <authorList>
            <person name="Aranda M."/>
            <person name="Li Y."/>
            <person name="Liew Y.J."/>
            <person name="Baumgarten S."/>
            <person name="Simakov O."/>
            <person name="Wilson M."/>
            <person name="Piel J."/>
            <person name="Ashoor H."/>
            <person name="Bougouffa S."/>
            <person name="Bajic V.B."/>
            <person name="Ryu T."/>
            <person name="Ravasi T."/>
            <person name="Bayer T."/>
            <person name="Micklem G."/>
            <person name="Kim H."/>
            <person name="Bhak J."/>
            <person name="Lajeunesse T.C."/>
            <person name="Voolstra C.R."/>
        </authorList>
    </citation>
    <scope>NUCLEOTIDE SEQUENCE [LARGE SCALE GENOMIC DNA]</scope>
    <source>
        <strain evidence="1 2">CCMP2467</strain>
    </source>
</reference>
<comment type="caution">
    <text evidence="1">The sequence shown here is derived from an EMBL/GenBank/DDBJ whole genome shotgun (WGS) entry which is preliminary data.</text>
</comment>
<organism evidence="1 2">
    <name type="scientific">Symbiodinium microadriaticum</name>
    <name type="common">Dinoflagellate</name>
    <name type="synonym">Zooxanthella microadriatica</name>
    <dbReference type="NCBI Taxonomy" id="2951"/>
    <lineage>
        <taxon>Eukaryota</taxon>
        <taxon>Sar</taxon>
        <taxon>Alveolata</taxon>
        <taxon>Dinophyceae</taxon>
        <taxon>Suessiales</taxon>
        <taxon>Symbiodiniaceae</taxon>
        <taxon>Symbiodinium</taxon>
    </lineage>
</organism>
<evidence type="ECO:0000313" key="2">
    <source>
        <dbReference type="Proteomes" id="UP000186817"/>
    </source>
</evidence>
<evidence type="ECO:0000313" key="1">
    <source>
        <dbReference type="EMBL" id="OLQ10928.1"/>
    </source>
</evidence>
<accession>A0A1Q9EU42</accession>
<dbReference type="EMBL" id="LSRX01000069">
    <property type="protein sequence ID" value="OLQ10928.1"/>
    <property type="molecule type" value="Genomic_DNA"/>
</dbReference>